<dbReference type="PROSITE" id="PS50206">
    <property type="entry name" value="RHODANESE_3"/>
    <property type="match status" value="1"/>
</dbReference>
<dbReference type="CDD" id="cd00158">
    <property type="entry name" value="RHOD"/>
    <property type="match status" value="1"/>
</dbReference>
<feature type="domain" description="Rhodanese" evidence="2">
    <location>
        <begin position="46"/>
        <end position="129"/>
    </location>
</feature>
<keyword evidence="1" id="KW-0472">Membrane</keyword>
<evidence type="ECO:0000256" key="1">
    <source>
        <dbReference type="SAM" id="Phobius"/>
    </source>
</evidence>
<dbReference type="EMBL" id="CAKOEU010000005">
    <property type="protein sequence ID" value="CAH1855375.1"/>
    <property type="molecule type" value="Genomic_DNA"/>
</dbReference>
<keyword evidence="1" id="KW-1133">Transmembrane helix</keyword>
<sequence length="130" mass="15157">MNLFLVLFLVVFFWLLFVGVSWLFMFLLAKSRGTVLKGDEFYQKATDEHGQLIDLRDSAPYKRSHMRNARNIPTLNFTQGKSGLRKDRDIFLYDDSIRGAIRVAGILKKQGFSKNKIFILRGGYRQYKGR</sequence>
<organism evidence="3 4">
    <name type="scientific">Convivina praedatoris</name>
    <dbReference type="NCBI Taxonomy" id="2880963"/>
    <lineage>
        <taxon>Bacteria</taxon>
        <taxon>Bacillati</taxon>
        <taxon>Bacillota</taxon>
        <taxon>Bacilli</taxon>
        <taxon>Lactobacillales</taxon>
        <taxon>Lactobacillaceae</taxon>
        <taxon>Convivina</taxon>
    </lineage>
</organism>
<dbReference type="Proteomes" id="UP000838102">
    <property type="component" value="Unassembled WGS sequence"/>
</dbReference>
<dbReference type="InterPro" id="IPR036873">
    <property type="entry name" value="Rhodanese-like_dom_sf"/>
</dbReference>
<keyword evidence="1" id="KW-0812">Transmembrane</keyword>
<dbReference type="Gene3D" id="3.40.250.10">
    <property type="entry name" value="Rhodanese-like domain"/>
    <property type="match status" value="1"/>
</dbReference>
<reference evidence="3" key="1">
    <citation type="submission" date="2022-03" db="EMBL/GenBank/DDBJ databases">
        <authorList>
            <person name="Hettiarachchi G."/>
        </authorList>
    </citation>
    <scope>NUCLEOTIDE SEQUENCE</scope>
    <source>
        <strain evidence="3">LMG 32447</strain>
    </source>
</reference>
<proteinExistence type="predicted"/>
<dbReference type="Pfam" id="PF00581">
    <property type="entry name" value="Rhodanese"/>
    <property type="match status" value="1"/>
</dbReference>
<accession>A0ABN8H9Y6</accession>
<comment type="caution">
    <text evidence="3">The sequence shown here is derived from an EMBL/GenBank/DDBJ whole genome shotgun (WGS) entry which is preliminary data.</text>
</comment>
<dbReference type="PANTHER" id="PTHR43031">
    <property type="entry name" value="FAD-DEPENDENT OXIDOREDUCTASE"/>
    <property type="match status" value="1"/>
</dbReference>
<protein>
    <recommendedName>
        <fullName evidence="2">Rhodanese domain-containing protein</fullName>
    </recommendedName>
</protein>
<name>A0ABN8H9Y6_9LACO</name>
<dbReference type="RefSeq" id="WP_248706443.1">
    <property type="nucleotide sequence ID" value="NZ_CAKOET010000005.1"/>
</dbReference>
<dbReference type="InterPro" id="IPR001763">
    <property type="entry name" value="Rhodanese-like_dom"/>
</dbReference>
<dbReference type="SUPFAM" id="SSF52821">
    <property type="entry name" value="Rhodanese/Cell cycle control phosphatase"/>
    <property type="match status" value="1"/>
</dbReference>
<evidence type="ECO:0000313" key="3">
    <source>
        <dbReference type="EMBL" id="CAH1855375.1"/>
    </source>
</evidence>
<evidence type="ECO:0000313" key="4">
    <source>
        <dbReference type="Proteomes" id="UP000838102"/>
    </source>
</evidence>
<dbReference type="InterPro" id="IPR050229">
    <property type="entry name" value="GlpE_sulfurtransferase"/>
</dbReference>
<dbReference type="SMART" id="SM00450">
    <property type="entry name" value="RHOD"/>
    <property type="match status" value="1"/>
</dbReference>
<feature type="transmembrane region" description="Helical" evidence="1">
    <location>
        <begin position="6"/>
        <end position="28"/>
    </location>
</feature>
<dbReference type="PANTHER" id="PTHR43031:SF18">
    <property type="entry name" value="RHODANESE-RELATED SULFURTRANSFERASES"/>
    <property type="match status" value="1"/>
</dbReference>
<keyword evidence="4" id="KW-1185">Reference proteome</keyword>
<evidence type="ECO:0000259" key="2">
    <source>
        <dbReference type="PROSITE" id="PS50206"/>
    </source>
</evidence>
<gene>
    <name evidence="3" type="ORF">LMG032447_01061</name>
</gene>